<dbReference type="InterPro" id="IPR036866">
    <property type="entry name" value="RibonucZ/Hydroxyglut_hydro"/>
</dbReference>
<evidence type="ECO:0000313" key="2">
    <source>
        <dbReference type="EMBL" id="AFM42289.1"/>
    </source>
</evidence>
<keyword evidence="1" id="KW-0255">Endonuclease</keyword>
<proteinExistence type="predicted"/>
<gene>
    <name evidence="2" type="ordered locus">Desaci_3395</name>
</gene>
<reference evidence="2 3" key="1">
    <citation type="journal article" date="2012" name="J. Bacteriol.">
        <title>Complete genome sequences of Desulfosporosinus orientis DSM765T, Desulfosporosinus youngiae DSM17734T, Desulfosporosinus meridiei DSM13257T, and Desulfosporosinus acidiphilus DSM22704T.</title>
        <authorList>
            <person name="Pester M."/>
            <person name="Brambilla E."/>
            <person name="Alazard D."/>
            <person name="Rattei T."/>
            <person name="Weinmaier T."/>
            <person name="Han J."/>
            <person name="Lucas S."/>
            <person name="Lapidus A."/>
            <person name="Cheng J.F."/>
            <person name="Goodwin L."/>
            <person name="Pitluck S."/>
            <person name="Peters L."/>
            <person name="Ovchinnikova G."/>
            <person name="Teshima H."/>
            <person name="Detter J.C."/>
            <person name="Han C.S."/>
            <person name="Tapia R."/>
            <person name="Land M.L."/>
            <person name="Hauser L."/>
            <person name="Kyrpides N.C."/>
            <person name="Ivanova N.N."/>
            <person name="Pagani I."/>
            <person name="Huntmann M."/>
            <person name="Wei C.L."/>
            <person name="Davenport K.W."/>
            <person name="Daligault H."/>
            <person name="Chain P.S."/>
            <person name="Chen A."/>
            <person name="Mavromatis K."/>
            <person name="Markowitz V."/>
            <person name="Szeto E."/>
            <person name="Mikhailova N."/>
            <person name="Pati A."/>
            <person name="Wagner M."/>
            <person name="Woyke T."/>
            <person name="Ollivier B."/>
            <person name="Klenk H.P."/>
            <person name="Spring S."/>
            <person name="Loy A."/>
        </authorList>
    </citation>
    <scope>NUCLEOTIDE SEQUENCE [LARGE SCALE GENOMIC DNA]</scope>
    <source>
        <strain evidence="3">DSM 22704 / JCM 16185 / SJ4</strain>
    </source>
</reference>
<dbReference type="RefSeq" id="WP_014828278.1">
    <property type="nucleotide sequence ID" value="NC_018068.1"/>
</dbReference>
<dbReference type="GO" id="GO:0042781">
    <property type="term" value="F:3'-tRNA processing endoribonuclease activity"/>
    <property type="evidence" value="ECO:0007669"/>
    <property type="project" value="TreeGrafter"/>
</dbReference>
<protein>
    <submittedName>
        <fullName evidence="2">Metal-dependent hydrolase, beta-lactamase superfamily III</fullName>
    </submittedName>
</protein>
<dbReference type="SUPFAM" id="SSF56281">
    <property type="entry name" value="Metallo-hydrolase/oxidoreductase"/>
    <property type="match status" value="1"/>
</dbReference>
<dbReference type="Proteomes" id="UP000002892">
    <property type="component" value="Chromosome"/>
</dbReference>
<dbReference type="HOGENOM" id="CLU_1044874_0_0_9"/>
<dbReference type="Pfam" id="PF23023">
    <property type="entry name" value="Anti-Pycsar_Apyc1"/>
    <property type="match status" value="1"/>
</dbReference>
<dbReference type="EMBL" id="CP003639">
    <property type="protein sequence ID" value="AFM42289.1"/>
    <property type="molecule type" value="Genomic_DNA"/>
</dbReference>
<accession>I4D915</accession>
<name>I4D915_DESAJ</name>
<evidence type="ECO:0000313" key="3">
    <source>
        <dbReference type="Proteomes" id="UP000002892"/>
    </source>
</evidence>
<dbReference type="Gene3D" id="3.60.15.10">
    <property type="entry name" value="Ribonuclease Z/Hydroxyacylglutathione hydrolase-like"/>
    <property type="match status" value="1"/>
</dbReference>
<dbReference type="AlphaFoldDB" id="I4D915"/>
<keyword evidence="2" id="KW-0378">Hydrolase</keyword>
<dbReference type="eggNOG" id="COG1234">
    <property type="taxonomic scope" value="Bacteria"/>
</dbReference>
<dbReference type="STRING" id="646529.Desaci_3395"/>
<sequence>MNHLIVLGTGHAGVTKCYNTCFALANENNEYLLVDAGGGNGILAALEKAGIGLTKIHHVFVSHKHSDHLLGIVWIIRMIASSMLSGQYQDNLKIYCHEELIDNIITLVEATLDEKLTDLIGSRIILVPVTDGQSENLLGQNFTFFDIHSTKVKQFGFTVKLSNGKILTFLGDEPFNQLCKRYVLNSDWLLCEAFCLYNDRKKFKPYEKHHSTVKDACELAALLNVKNLVLWHTEDTNITHRKELYTAEGKKYYCGNLYVPDDLNVITL</sequence>
<keyword evidence="3" id="KW-1185">Reference proteome</keyword>
<dbReference type="OrthoDB" id="9794898at2"/>
<organism evidence="2 3">
    <name type="scientific">Desulfosporosinus acidiphilus (strain DSM 22704 / JCM 16185 / SJ4)</name>
    <dbReference type="NCBI Taxonomy" id="646529"/>
    <lineage>
        <taxon>Bacteria</taxon>
        <taxon>Bacillati</taxon>
        <taxon>Bacillota</taxon>
        <taxon>Clostridia</taxon>
        <taxon>Eubacteriales</taxon>
        <taxon>Desulfitobacteriaceae</taxon>
        <taxon>Desulfosporosinus</taxon>
    </lineage>
</organism>
<evidence type="ECO:0000256" key="1">
    <source>
        <dbReference type="ARBA" id="ARBA00022759"/>
    </source>
</evidence>
<dbReference type="PANTHER" id="PTHR46018">
    <property type="entry name" value="ZINC PHOSPHODIESTERASE ELAC PROTEIN 1"/>
    <property type="match status" value="1"/>
</dbReference>
<dbReference type="KEGG" id="dai:Desaci_3395"/>
<keyword evidence="1" id="KW-0540">Nuclease</keyword>
<dbReference type="PANTHER" id="PTHR46018:SF2">
    <property type="entry name" value="ZINC PHOSPHODIESTERASE ELAC PROTEIN 1"/>
    <property type="match status" value="1"/>
</dbReference>